<dbReference type="AlphaFoldDB" id="A0A1F5DEK8"/>
<comment type="caution">
    <text evidence="6">The sequence shown here is derived from an EMBL/GenBank/DDBJ whole genome shotgun (WGS) entry which is preliminary data.</text>
</comment>
<dbReference type="EMBL" id="MEZJ01000031">
    <property type="protein sequence ID" value="OGD53619.1"/>
    <property type="molecule type" value="Genomic_DNA"/>
</dbReference>
<proteinExistence type="inferred from homology"/>
<dbReference type="Gene3D" id="3.40.190.10">
    <property type="entry name" value="Periplasmic binding protein-like II"/>
    <property type="match status" value="1"/>
</dbReference>
<protein>
    <recommendedName>
        <fullName evidence="8">ABC transporter substrate-binding protein</fullName>
    </recommendedName>
</protein>
<dbReference type="PANTHER" id="PTHR30061:SF50">
    <property type="entry name" value="MALTOSE_MALTODEXTRIN-BINDING PERIPLASMIC PROTEIN"/>
    <property type="match status" value="1"/>
</dbReference>
<keyword evidence="3" id="KW-0732">Signal</keyword>
<evidence type="ECO:0008006" key="8">
    <source>
        <dbReference type="Google" id="ProtNLM"/>
    </source>
</evidence>
<evidence type="ECO:0000313" key="6">
    <source>
        <dbReference type="EMBL" id="OGD53619.1"/>
    </source>
</evidence>
<evidence type="ECO:0000256" key="4">
    <source>
        <dbReference type="SAM" id="MobiDB-lite"/>
    </source>
</evidence>
<dbReference type="GO" id="GO:1901982">
    <property type="term" value="F:maltose binding"/>
    <property type="evidence" value="ECO:0007669"/>
    <property type="project" value="TreeGrafter"/>
</dbReference>
<feature type="transmembrane region" description="Helical" evidence="5">
    <location>
        <begin position="65"/>
        <end position="82"/>
    </location>
</feature>
<dbReference type="SUPFAM" id="SSF53850">
    <property type="entry name" value="Periplasmic binding protein-like II"/>
    <property type="match status" value="1"/>
</dbReference>
<dbReference type="Pfam" id="PF13416">
    <property type="entry name" value="SBP_bac_8"/>
    <property type="match status" value="1"/>
</dbReference>
<evidence type="ECO:0000256" key="2">
    <source>
        <dbReference type="ARBA" id="ARBA00022448"/>
    </source>
</evidence>
<sequence>MSDNQEPSSIASSSNPAPPQEQVADGSIKAAAPPPWAAAQTDNGKDAKDQSMSVGKARESIFKKLIPVLGLIILVAGGYFLVKKIILPYLQKEGSPISSSKKITLTYWGLWEPETVVASLIEEYQKKNPNVTIKYVHQSYKDYRERLQSTLARGEEVDIFRFHQTWLPMLIKDLAPVPQQTGQNLNLDGNYFPVVGKSLKAEGSFYGIPLEYDGLALYYNTKIFKDAGKTPPTTWEELRRTALDLTVRDKQGKIQIAGAALGTTNNVDHFSDILALMMLQNGADLAKPEGALAEDALKFYTIFVTSDKVWDEDLPSSTYAFANEKTAMYFGPSWRAHDIKNINPNLEFKTIPVPQLPETKVGWASFWAEGVAAKSKNIEEAFKFLEYLSEKESLIKLYSSASQIRTFGEPYPKKDMVSELEEDPIVGAFVKQGEYAQSWYLCSFTHDNGINDKMIKYYQDAINEVLGHQNVTTALKTTAQGVTQVLNQYGIK</sequence>
<dbReference type="GO" id="GO:0055052">
    <property type="term" value="C:ATP-binding cassette (ABC) transporter complex, substrate-binding subunit-containing"/>
    <property type="evidence" value="ECO:0007669"/>
    <property type="project" value="TreeGrafter"/>
</dbReference>
<evidence type="ECO:0000313" key="7">
    <source>
        <dbReference type="Proteomes" id="UP000178758"/>
    </source>
</evidence>
<keyword evidence="5" id="KW-0472">Membrane</keyword>
<comment type="similarity">
    <text evidence="1">Belongs to the bacterial solute-binding protein 1 family.</text>
</comment>
<dbReference type="GO" id="GO:0042956">
    <property type="term" value="P:maltodextrin transmembrane transport"/>
    <property type="evidence" value="ECO:0007669"/>
    <property type="project" value="TreeGrafter"/>
</dbReference>
<keyword evidence="2" id="KW-0813">Transport</keyword>
<dbReference type="InterPro" id="IPR006059">
    <property type="entry name" value="SBP"/>
</dbReference>
<evidence type="ECO:0000256" key="1">
    <source>
        <dbReference type="ARBA" id="ARBA00008520"/>
    </source>
</evidence>
<feature type="region of interest" description="Disordered" evidence="4">
    <location>
        <begin position="1"/>
        <end position="51"/>
    </location>
</feature>
<keyword evidence="5" id="KW-0812">Transmembrane</keyword>
<gene>
    <name evidence="6" type="ORF">A3J78_02385</name>
</gene>
<keyword evidence="5" id="KW-1133">Transmembrane helix</keyword>
<dbReference type="PANTHER" id="PTHR30061">
    <property type="entry name" value="MALTOSE-BINDING PERIPLASMIC PROTEIN"/>
    <property type="match status" value="1"/>
</dbReference>
<evidence type="ECO:0000256" key="5">
    <source>
        <dbReference type="SAM" id="Phobius"/>
    </source>
</evidence>
<organism evidence="6 7">
    <name type="scientific">Candidatus Beckwithbacteria bacterium RBG_13_35_6</name>
    <dbReference type="NCBI Taxonomy" id="1797456"/>
    <lineage>
        <taxon>Bacteria</taxon>
        <taxon>Candidatus Beckwithiibacteriota</taxon>
    </lineage>
</organism>
<evidence type="ECO:0000256" key="3">
    <source>
        <dbReference type="ARBA" id="ARBA00022729"/>
    </source>
</evidence>
<reference evidence="6 7" key="1">
    <citation type="journal article" date="2016" name="Nat. Commun.">
        <title>Thousands of microbial genomes shed light on interconnected biogeochemical processes in an aquifer system.</title>
        <authorList>
            <person name="Anantharaman K."/>
            <person name="Brown C.T."/>
            <person name="Hug L.A."/>
            <person name="Sharon I."/>
            <person name="Castelle C.J."/>
            <person name="Probst A.J."/>
            <person name="Thomas B.C."/>
            <person name="Singh A."/>
            <person name="Wilkins M.J."/>
            <person name="Karaoz U."/>
            <person name="Brodie E.L."/>
            <person name="Williams K.H."/>
            <person name="Hubbard S.S."/>
            <person name="Banfield J.F."/>
        </authorList>
    </citation>
    <scope>NUCLEOTIDE SEQUENCE [LARGE SCALE GENOMIC DNA]</scope>
</reference>
<accession>A0A1F5DEK8</accession>
<dbReference type="GO" id="GO:0015768">
    <property type="term" value="P:maltose transport"/>
    <property type="evidence" value="ECO:0007669"/>
    <property type="project" value="TreeGrafter"/>
</dbReference>
<name>A0A1F5DEK8_9BACT</name>
<dbReference type="Proteomes" id="UP000178758">
    <property type="component" value="Unassembled WGS sequence"/>
</dbReference>